<dbReference type="RefSeq" id="WP_096020483.1">
    <property type="nucleotide sequence ID" value="NZ_CP015578.1"/>
</dbReference>
<reference evidence="2" key="1">
    <citation type="journal article" date="2017" name="Genome Biol. Evol.">
        <title>Comparative Genomic Analysis Identifies a Campylobacter Clade Deficient in Selenium Metabolism.</title>
        <authorList>
            <person name="Miller W.G."/>
            <person name="Yee E."/>
            <person name="Lopes B.S."/>
            <person name="Chapman M.H."/>
            <person name="Huynh S."/>
            <person name="Bono J.L."/>
            <person name="Parker C.T."/>
            <person name="Strachan N.J.C."/>
            <person name="Forbes K.J."/>
        </authorList>
    </citation>
    <scope>NUCLEOTIDE SEQUENCE [LARGE SCALE GENOMIC DNA]</scope>
    <source>
        <strain evidence="2">NCTC 13004</strain>
    </source>
</reference>
<evidence type="ECO:0000313" key="1">
    <source>
        <dbReference type="EMBL" id="ARQ98239.1"/>
    </source>
</evidence>
<dbReference type="GeneID" id="46921991"/>
<evidence type="ECO:0008006" key="3">
    <source>
        <dbReference type="Google" id="ProtNLM"/>
    </source>
</evidence>
<accession>A0A1X9SPR0</accession>
<evidence type="ECO:0000313" key="2">
    <source>
        <dbReference type="Proteomes" id="UP000202031"/>
    </source>
</evidence>
<dbReference type="Proteomes" id="UP000202031">
    <property type="component" value="Chromosome"/>
</dbReference>
<sequence>MVKFTLSSNDFLDDYVLNCEFCSICKISNGAYKFWKDAISASYQNSRTVFLHKKTIPQKYRYAIKSCSNLDGFVLASAFCSFSGMASSHLVASNGSNLHSLLEIKMVDKFKFVNLKKLYDDLGLAYSAHIYIEKCKYFSPTPFEKRIKITDTLCLGYY</sequence>
<dbReference type="EMBL" id="CP015578">
    <property type="protein sequence ID" value="ARQ98239.1"/>
    <property type="molecule type" value="Genomic_DNA"/>
</dbReference>
<dbReference type="AlphaFoldDB" id="A0A1X9SPR0"/>
<proteinExistence type="predicted"/>
<reference evidence="2" key="2">
    <citation type="journal article" date="2017" name="Genome Biol. Evol.">
        <title>Comparative genomic analysis identifies a Campylobacter clade deficient in selenium metabolism.</title>
        <authorList>
            <person name="Miller W.G."/>
            <person name="Yee E."/>
            <person name="Lopes B.S."/>
            <person name="Chapman M.H."/>
            <person name="Huynh S."/>
            <person name="Bono J.L."/>
            <person name="Parker C.T."/>
            <person name="Strachan N.J.C."/>
            <person name="Forbes K.J."/>
        </authorList>
    </citation>
    <scope>NUCLEOTIDE SEQUENCE [LARGE SCALE GENOMIC DNA]</scope>
    <source>
        <strain evidence="2">NCTC 13004</strain>
    </source>
</reference>
<protein>
    <recommendedName>
        <fullName evidence="3">Cysteine permease</fullName>
    </recommendedName>
</protein>
<gene>
    <name evidence="1" type="ORF">CLAN_1528</name>
</gene>
<dbReference type="KEGG" id="clx:CLAN_1528"/>
<organism evidence="1 2">
    <name type="scientific">Campylobacter lanienae NCTC 13004</name>
    <dbReference type="NCBI Taxonomy" id="1031753"/>
    <lineage>
        <taxon>Bacteria</taxon>
        <taxon>Pseudomonadati</taxon>
        <taxon>Campylobacterota</taxon>
        <taxon>Epsilonproteobacteria</taxon>
        <taxon>Campylobacterales</taxon>
        <taxon>Campylobacteraceae</taxon>
        <taxon>Campylobacter</taxon>
    </lineage>
</organism>
<name>A0A1X9SPR0_9BACT</name>